<feature type="domain" description="4Fe-4S ferredoxin-type" evidence="6">
    <location>
        <begin position="293"/>
        <end position="322"/>
    </location>
</feature>
<evidence type="ECO:0000259" key="6">
    <source>
        <dbReference type="PROSITE" id="PS51379"/>
    </source>
</evidence>
<dbReference type="Pfam" id="PF00037">
    <property type="entry name" value="Fer4"/>
    <property type="match status" value="1"/>
</dbReference>
<keyword evidence="3" id="KW-0677">Repeat</keyword>
<keyword evidence="1" id="KW-0004">4Fe-4S</keyword>
<dbReference type="PROSITE" id="PS51379">
    <property type="entry name" value="4FE4S_FER_2"/>
    <property type="match status" value="4"/>
</dbReference>
<dbReference type="PANTHER" id="PTHR43724:SF1">
    <property type="entry name" value="PYRUVATE SYNTHASE SUBUNIT PORD"/>
    <property type="match status" value="1"/>
</dbReference>
<name>C1CXX8_DEIDV</name>
<keyword evidence="4" id="KW-0408">Iron</keyword>
<keyword evidence="5" id="KW-0411">Iron-sulfur</keyword>
<feature type="domain" description="4Fe-4S ferredoxin-type" evidence="6">
    <location>
        <begin position="22"/>
        <end position="51"/>
    </location>
</feature>
<dbReference type="SUPFAM" id="SSF54862">
    <property type="entry name" value="4Fe-4S ferredoxins"/>
    <property type="match status" value="2"/>
</dbReference>
<dbReference type="PaxDb" id="546414-Deide_19380"/>
<feature type="domain" description="4Fe-4S ferredoxin-type" evidence="6">
    <location>
        <begin position="260"/>
        <end position="288"/>
    </location>
</feature>
<dbReference type="EMBL" id="CP001114">
    <property type="protein sequence ID" value="ACO46934.1"/>
    <property type="molecule type" value="Genomic_DNA"/>
</dbReference>
<dbReference type="KEGG" id="ddr:Deide_19380"/>
<keyword evidence="8" id="KW-1185">Reference proteome</keyword>
<evidence type="ECO:0000313" key="7">
    <source>
        <dbReference type="EMBL" id="ACO46934.1"/>
    </source>
</evidence>
<proteinExistence type="predicted"/>
<dbReference type="InterPro" id="IPR017900">
    <property type="entry name" value="4Fe4S_Fe_S_CS"/>
</dbReference>
<accession>C1CXX8</accession>
<protein>
    <submittedName>
        <fullName evidence="7">Putative polyferredoxin</fullName>
    </submittedName>
</protein>
<dbReference type="PROSITE" id="PS00198">
    <property type="entry name" value="4FE4S_FER_1"/>
    <property type="match status" value="3"/>
</dbReference>
<dbReference type="Proteomes" id="UP000002208">
    <property type="component" value="Chromosome"/>
</dbReference>
<gene>
    <name evidence="7" type="ordered locus">Deide_19380</name>
</gene>
<dbReference type="Gene3D" id="3.30.70.20">
    <property type="match status" value="2"/>
</dbReference>
<dbReference type="PANTHER" id="PTHR43724">
    <property type="entry name" value="PYRUVATE SYNTHASE SUBUNIT PORD"/>
    <property type="match status" value="1"/>
</dbReference>
<dbReference type="HOGENOM" id="CLU_048087_2_0_0"/>
<dbReference type="InterPro" id="IPR043256">
    <property type="entry name" value="MvhB-like"/>
</dbReference>
<keyword evidence="2" id="KW-0479">Metal-binding</keyword>
<dbReference type="OrthoDB" id="9672at2"/>
<dbReference type="RefSeq" id="WP_012694055.1">
    <property type="nucleotide sequence ID" value="NC_012526.1"/>
</dbReference>
<dbReference type="InterPro" id="IPR017896">
    <property type="entry name" value="4Fe4S_Fe-S-bd"/>
</dbReference>
<evidence type="ECO:0000256" key="5">
    <source>
        <dbReference type="ARBA" id="ARBA00023014"/>
    </source>
</evidence>
<dbReference type="GO" id="GO:0051539">
    <property type="term" value="F:4 iron, 4 sulfur cluster binding"/>
    <property type="evidence" value="ECO:0007669"/>
    <property type="project" value="UniProtKB-KW"/>
</dbReference>
<reference evidence="7 8" key="1">
    <citation type="journal article" date="2009" name="PLoS Genet.">
        <title>Alliance of proteomics and genomics to unravel the specificities of Sahara bacterium Deinococcus deserti.</title>
        <authorList>
            <person name="de Groot A."/>
            <person name="Dulermo R."/>
            <person name="Ortet P."/>
            <person name="Blanchard L."/>
            <person name="Guerin P."/>
            <person name="Fernandez B."/>
            <person name="Vacherie B."/>
            <person name="Dossat C."/>
            <person name="Jolivet E."/>
            <person name="Siguier P."/>
            <person name="Chandler M."/>
            <person name="Barakat M."/>
            <person name="Dedieu A."/>
            <person name="Barbe V."/>
            <person name="Heulin T."/>
            <person name="Sommer S."/>
            <person name="Achouak W."/>
            <person name="Armengaud J."/>
        </authorList>
    </citation>
    <scope>NUCLEOTIDE SEQUENCE [LARGE SCALE GENOMIC DNA]</scope>
    <source>
        <strain evidence="8">DSM 17065 / CIP 109153 / LMG 22923 / VCD115</strain>
    </source>
</reference>
<evidence type="ECO:0000256" key="4">
    <source>
        <dbReference type="ARBA" id="ARBA00023004"/>
    </source>
</evidence>
<dbReference type="AlphaFoldDB" id="C1CXX8"/>
<dbReference type="GO" id="GO:0046872">
    <property type="term" value="F:metal ion binding"/>
    <property type="evidence" value="ECO:0007669"/>
    <property type="project" value="UniProtKB-KW"/>
</dbReference>
<dbReference type="eggNOG" id="COG1145">
    <property type="taxonomic scope" value="Bacteria"/>
</dbReference>
<evidence type="ECO:0000256" key="3">
    <source>
        <dbReference type="ARBA" id="ARBA00022737"/>
    </source>
</evidence>
<organism evidence="7 8">
    <name type="scientific">Deinococcus deserti (strain DSM 17065 / CIP 109153 / LMG 22923 / VCD115)</name>
    <dbReference type="NCBI Taxonomy" id="546414"/>
    <lineage>
        <taxon>Bacteria</taxon>
        <taxon>Thermotogati</taxon>
        <taxon>Deinococcota</taxon>
        <taxon>Deinococci</taxon>
        <taxon>Deinococcales</taxon>
        <taxon>Deinococcaceae</taxon>
        <taxon>Deinococcus</taxon>
    </lineage>
</organism>
<evidence type="ECO:0000313" key="8">
    <source>
        <dbReference type="Proteomes" id="UP000002208"/>
    </source>
</evidence>
<dbReference type="PIRSF" id="PIRSF005658">
    <property type="entry name" value="FwdF"/>
    <property type="match status" value="1"/>
</dbReference>
<dbReference type="Pfam" id="PF12838">
    <property type="entry name" value="Fer4_7"/>
    <property type="match status" value="1"/>
</dbReference>
<evidence type="ECO:0000256" key="2">
    <source>
        <dbReference type="ARBA" id="ARBA00022723"/>
    </source>
</evidence>
<feature type="domain" description="4Fe-4S ferredoxin-type" evidence="6">
    <location>
        <begin position="53"/>
        <end position="82"/>
    </location>
</feature>
<dbReference type="STRING" id="546414.Deide_19380"/>
<evidence type="ECO:0000256" key="1">
    <source>
        <dbReference type="ARBA" id="ARBA00022485"/>
    </source>
</evidence>
<sequence length="341" mass="36091">MLRGFLDQLGEADNLLPRFTAPRCLLERQSVGGCDACHTTCPHQAVNLGPLGASIQIDPDLCTGCGLCVQVCPTGALEYGLQPALQSVHDQRAGAPEARGTGEAGATLACSPSEAGGPTLPCLGRVTPALVAAAGAWDTPLTLIHGDCAACPVGAADVPERVARVVDEAQQLRAATGRPAQVTVRRATDEDRSRTHGISRRGAFKALLRSGQQQLAQALPDQPLPFVDWSVPEERTPQEWKWRSRALSPAPPETAGVHWPAPLVDEKCIDCPVCANVCPTEAITRDLQPDGGVRLLLDLSACTGCMACLHSCPPGAIYAQDEWLPAAFRAPILLRESDRVM</sequence>